<evidence type="ECO:0000313" key="2">
    <source>
        <dbReference type="EMBL" id="KAK4642470.1"/>
    </source>
</evidence>
<keyword evidence="3" id="KW-1185">Reference proteome</keyword>
<gene>
    <name evidence="2" type="ORF">QC761_509140</name>
</gene>
<evidence type="ECO:0000313" key="3">
    <source>
        <dbReference type="Proteomes" id="UP001322138"/>
    </source>
</evidence>
<comment type="caution">
    <text evidence="2">The sequence shown here is derived from an EMBL/GenBank/DDBJ whole genome shotgun (WGS) entry which is preliminary data.</text>
</comment>
<organism evidence="2 3">
    <name type="scientific">Podospora bellae-mahoneyi</name>
    <dbReference type="NCBI Taxonomy" id="2093777"/>
    <lineage>
        <taxon>Eukaryota</taxon>
        <taxon>Fungi</taxon>
        <taxon>Dikarya</taxon>
        <taxon>Ascomycota</taxon>
        <taxon>Pezizomycotina</taxon>
        <taxon>Sordariomycetes</taxon>
        <taxon>Sordariomycetidae</taxon>
        <taxon>Sordariales</taxon>
        <taxon>Podosporaceae</taxon>
        <taxon>Podospora</taxon>
    </lineage>
</organism>
<protein>
    <submittedName>
        <fullName evidence="2">Uncharacterized protein</fullName>
    </submittedName>
</protein>
<dbReference type="GeneID" id="87899605"/>
<name>A0ABR0FHI4_9PEZI</name>
<feature type="region of interest" description="Disordered" evidence="1">
    <location>
        <begin position="156"/>
        <end position="190"/>
    </location>
</feature>
<dbReference type="RefSeq" id="XP_062731446.1">
    <property type="nucleotide sequence ID" value="XM_062880123.1"/>
</dbReference>
<proteinExistence type="predicted"/>
<accession>A0ABR0FHI4</accession>
<feature type="compositionally biased region" description="Low complexity" evidence="1">
    <location>
        <begin position="122"/>
        <end position="137"/>
    </location>
</feature>
<evidence type="ECO:0000256" key="1">
    <source>
        <dbReference type="SAM" id="MobiDB-lite"/>
    </source>
</evidence>
<sequence>MLEPVARTSPRFRFPQLTTCSSSHFSLPPLFPSPTQQSSLTSKEHLLDPRLLHHLCIPPSHQTQWPPPVFSPRDWPLRWPPRSPALPSASLPALSLPVPRPPPSRPSSASRCPPSSLPPARSPRSVPTLLRSPRPWSRSPRTWVWVLPPLVSPVPVSVSVSSSPPSSTVLPATPPSVASSSPMPFSVSLSSRPLVFST</sequence>
<dbReference type="EMBL" id="JAFFGZ010000007">
    <property type="protein sequence ID" value="KAK4642470.1"/>
    <property type="molecule type" value="Genomic_DNA"/>
</dbReference>
<feature type="region of interest" description="Disordered" evidence="1">
    <location>
        <begin position="90"/>
        <end position="137"/>
    </location>
</feature>
<dbReference type="Proteomes" id="UP001322138">
    <property type="component" value="Unassembled WGS sequence"/>
</dbReference>
<reference evidence="2 3" key="1">
    <citation type="journal article" date="2023" name="bioRxiv">
        <title>High-quality genome assemblies of four members of thePodospora anserinaspecies complex.</title>
        <authorList>
            <person name="Ament-Velasquez S.L."/>
            <person name="Vogan A.A."/>
            <person name="Wallerman O."/>
            <person name="Hartmann F."/>
            <person name="Gautier V."/>
            <person name="Silar P."/>
            <person name="Giraud T."/>
            <person name="Johannesson H."/>
        </authorList>
    </citation>
    <scope>NUCLEOTIDE SEQUENCE [LARGE SCALE GENOMIC DNA]</scope>
    <source>
        <strain evidence="2 3">CBS 112042</strain>
    </source>
</reference>